<keyword evidence="2" id="KW-0768">Sushi</keyword>
<organism evidence="16">
    <name type="scientific">Deinopis subrufa</name>
    <name type="common">Rufous net-casting spider</name>
    <dbReference type="NCBI Taxonomy" id="1905329"/>
    <lineage>
        <taxon>Eukaryota</taxon>
        <taxon>Metazoa</taxon>
        <taxon>Ecdysozoa</taxon>
        <taxon>Arthropoda</taxon>
        <taxon>Chelicerata</taxon>
        <taxon>Arachnida</taxon>
        <taxon>Araneae</taxon>
        <taxon>Araneomorphae</taxon>
        <taxon>Entelegynae</taxon>
        <taxon>Deinopoidea</taxon>
        <taxon>Deinopidae</taxon>
        <taxon>Deinopis</taxon>
    </lineage>
</organism>
<dbReference type="GO" id="GO:0007155">
    <property type="term" value="P:cell adhesion"/>
    <property type="evidence" value="ECO:0007669"/>
    <property type="project" value="UniProtKB-KW"/>
</dbReference>
<comment type="similarity">
    <text evidence="11">Belongs to the peptidase S1 family. CLIP subfamily.</text>
</comment>
<evidence type="ECO:0000256" key="13">
    <source>
        <dbReference type="ARBA" id="ARBA00066707"/>
    </source>
</evidence>
<proteinExistence type="inferred from homology"/>
<sequence length="290" mass="32037">MLPAICILLVFPYVCAMLQTESRIEDTRKRCPCGSISNSVQSRVVGGHAAGRGLFPYASDLLGVYRGEVNADVPFCGGTLITDRHVLTAAHCLRNESPERIVVDVGDYSLHDRRDGQFIRTRSLSMFPEYSSRKFHTDIGIVELATPVRFNSTRTAVLPPHDLDLQPGTRVSVYGWGRLTYGGGRPDVLQDVTLPVWNNDECQRKFHSFIEPSMICAGGEPDKDACLGDSGSGLVVRLDNEYVLCGVVSFGRKCGLPHVPGVYTKVSSYMDWILEKTRTANCRPCIYGDE</sequence>
<dbReference type="InterPro" id="IPR001254">
    <property type="entry name" value="Trypsin_dom"/>
</dbReference>
<keyword evidence="7" id="KW-0353">Hemolymph clotting</keyword>
<evidence type="ECO:0000256" key="5">
    <source>
        <dbReference type="ARBA" id="ARBA00022734"/>
    </source>
</evidence>
<dbReference type="GO" id="GO:0004252">
    <property type="term" value="F:serine-type endopeptidase activity"/>
    <property type="evidence" value="ECO:0007669"/>
    <property type="project" value="InterPro"/>
</dbReference>
<comment type="catalytic activity">
    <reaction evidence="12">
        <text>Selective cleavage of 103-Arg-|-Ser-104 and 124-Ile-|-Ile-125 bonds in Limulus clotting factor B to form activated factor B. Cleavage of -Pro-Arg-|-Xaa- bonds in synthetic substrates.</text>
        <dbReference type="EC" id="3.4.21.84"/>
    </reaction>
</comment>
<evidence type="ECO:0000256" key="9">
    <source>
        <dbReference type="ARBA" id="ARBA00022889"/>
    </source>
</evidence>
<keyword evidence="10" id="KW-1015">Disulfide bond</keyword>
<dbReference type="InterPro" id="IPR009003">
    <property type="entry name" value="Peptidase_S1_PA"/>
</dbReference>
<evidence type="ECO:0000256" key="4">
    <source>
        <dbReference type="ARBA" id="ARBA00022729"/>
    </source>
</evidence>
<reference evidence="16" key="1">
    <citation type="submission" date="2017-05" db="EMBL/GenBank/DDBJ databases">
        <authorList>
            <person name="QRISCLOUD D."/>
        </authorList>
    </citation>
    <scope>NUCLEOTIDE SEQUENCE</scope>
</reference>
<dbReference type="AlphaFoldDB" id="A0A4Q8K912"/>
<dbReference type="CDD" id="cd00190">
    <property type="entry name" value="Tryp_SPc"/>
    <property type="match status" value="1"/>
</dbReference>
<dbReference type="InterPro" id="IPR001314">
    <property type="entry name" value="Peptidase_S1A"/>
</dbReference>
<reference evidence="16" key="2">
    <citation type="submission" date="2019-05" db="EMBL/GenBank/DDBJ databases">
        <title>Unravelling the molecular evolution of spider venoms.</title>
        <authorList>
            <person name="Pineda S."/>
        </authorList>
    </citation>
    <scope>NUCLEOTIDE SEQUENCE</scope>
</reference>
<keyword evidence="5" id="KW-0430">Lectin</keyword>
<dbReference type="EC" id="3.4.21.84" evidence="13"/>
<dbReference type="Pfam" id="PF00089">
    <property type="entry name" value="Trypsin"/>
    <property type="match status" value="1"/>
</dbReference>
<evidence type="ECO:0000256" key="10">
    <source>
        <dbReference type="ARBA" id="ARBA00023157"/>
    </source>
</evidence>
<evidence type="ECO:0000256" key="8">
    <source>
        <dbReference type="ARBA" id="ARBA00022825"/>
    </source>
</evidence>
<dbReference type="PROSITE" id="PS50240">
    <property type="entry name" value="TRYPSIN_DOM"/>
    <property type="match status" value="1"/>
</dbReference>
<keyword evidence="9" id="KW-0130">Cell adhesion</keyword>
<evidence type="ECO:0000256" key="7">
    <source>
        <dbReference type="ARBA" id="ARBA00022820"/>
    </source>
</evidence>
<evidence type="ECO:0000256" key="1">
    <source>
        <dbReference type="ARBA" id="ARBA00022536"/>
    </source>
</evidence>
<keyword evidence="6" id="KW-0378">Hydrolase</keyword>
<dbReference type="GO" id="GO:0042381">
    <property type="term" value="P:hemolymph coagulation"/>
    <property type="evidence" value="ECO:0007669"/>
    <property type="project" value="UniProtKB-KW"/>
</dbReference>
<evidence type="ECO:0000256" key="6">
    <source>
        <dbReference type="ARBA" id="ARBA00022801"/>
    </source>
</evidence>
<accession>A0A4Q8K912</accession>
<dbReference type="SMART" id="SM00020">
    <property type="entry name" value="Tryp_SPc"/>
    <property type="match status" value="1"/>
</dbReference>
<keyword evidence="3" id="KW-0645">Protease</keyword>
<dbReference type="InterPro" id="IPR043504">
    <property type="entry name" value="Peptidase_S1_PA_chymotrypsin"/>
</dbReference>
<protein>
    <recommendedName>
        <fullName evidence="13">limulus clotting factor C</fullName>
        <ecNumber evidence="13">3.4.21.84</ecNumber>
    </recommendedName>
</protein>
<evidence type="ECO:0000256" key="11">
    <source>
        <dbReference type="ARBA" id="ARBA00024195"/>
    </source>
</evidence>
<evidence type="ECO:0000256" key="12">
    <source>
        <dbReference type="ARBA" id="ARBA00052079"/>
    </source>
</evidence>
<feature type="signal peptide" evidence="14">
    <location>
        <begin position="1"/>
        <end position="16"/>
    </location>
</feature>
<dbReference type="EMBL" id="HAHH01000405">
    <property type="protein sequence ID" value="SNX36153.1"/>
    <property type="molecule type" value="Transcribed_RNA"/>
</dbReference>
<dbReference type="PROSITE" id="PS00134">
    <property type="entry name" value="TRYPSIN_HIS"/>
    <property type="match status" value="1"/>
</dbReference>
<evidence type="ECO:0000256" key="14">
    <source>
        <dbReference type="SAM" id="SignalP"/>
    </source>
</evidence>
<evidence type="ECO:0000313" key="16">
    <source>
        <dbReference type="EMBL" id="SNX36153.1"/>
    </source>
</evidence>
<dbReference type="PRINTS" id="PR00722">
    <property type="entry name" value="CHYMOTRYPSIN"/>
</dbReference>
<dbReference type="Gene3D" id="2.40.10.10">
    <property type="entry name" value="Trypsin-like serine proteases"/>
    <property type="match status" value="1"/>
</dbReference>
<dbReference type="GO" id="GO:0030246">
    <property type="term" value="F:carbohydrate binding"/>
    <property type="evidence" value="ECO:0007669"/>
    <property type="project" value="UniProtKB-KW"/>
</dbReference>
<evidence type="ECO:0000259" key="15">
    <source>
        <dbReference type="PROSITE" id="PS50240"/>
    </source>
</evidence>
<feature type="domain" description="Peptidase S1" evidence="15">
    <location>
        <begin position="44"/>
        <end position="278"/>
    </location>
</feature>
<dbReference type="FunFam" id="2.40.10.10:FF:000120">
    <property type="entry name" value="Putative serine protease"/>
    <property type="match status" value="1"/>
</dbReference>
<dbReference type="InterPro" id="IPR051487">
    <property type="entry name" value="Ser/Thr_Proteases_Immune/Dev"/>
</dbReference>
<dbReference type="GO" id="GO:0006508">
    <property type="term" value="P:proteolysis"/>
    <property type="evidence" value="ECO:0007669"/>
    <property type="project" value="UniProtKB-KW"/>
</dbReference>
<evidence type="ECO:0000256" key="2">
    <source>
        <dbReference type="ARBA" id="ARBA00022659"/>
    </source>
</evidence>
<dbReference type="PANTHER" id="PTHR24256">
    <property type="entry name" value="TRYPTASE-RELATED"/>
    <property type="match status" value="1"/>
</dbReference>
<keyword evidence="8" id="KW-0720">Serine protease</keyword>
<dbReference type="SUPFAM" id="SSF50494">
    <property type="entry name" value="Trypsin-like serine proteases"/>
    <property type="match status" value="1"/>
</dbReference>
<evidence type="ECO:0000256" key="3">
    <source>
        <dbReference type="ARBA" id="ARBA00022670"/>
    </source>
</evidence>
<keyword evidence="4 14" id="KW-0732">Signal</keyword>
<keyword evidence="1" id="KW-0245">EGF-like domain</keyword>
<dbReference type="InterPro" id="IPR018114">
    <property type="entry name" value="TRYPSIN_HIS"/>
</dbReference>
<feature type="chain" id="PRO_5020626341" description="limulus clotting factor C" evidence="14">
    <location>
        <begin position="17"/>
        <end position="290"/>
    </location>
</feature>
<name>A0A4Q8K912_DEISU</name>